<protein>
    <recommendedName>
        <fullName evidence="3">Formate dehydrogenase region TAT target</fullName>
    </recommendedName>
</protein>
<evidence type="ECO:0008006" key="3">
    <source>
        <dbReference type="Google" id="ProtNLM"/>
    </source>
</evidence>
<gene>
    <name evidence="1" type="ORF">GCM10011322_35560</name>
</gene>
<evidence type="ECO:0000313" key="1">
    <source>
        <dbReference type="EMBL" id="GGK45277.1"/>
    </source>
</evidence>
<keyword evidence="2" id="KW-1185">Reference proteome</keyword>
<organism evidence="1 2">
    <name type="scientific">Salinarimonas ramus</name>
    <dbReference type="NCBI Taxonomy" id="690164"/>
    <lineage>
        <taxon>Bacteria</taxon>
        <taxon>Pseudomonadati</taxon>
        <taxon>Pseudomonadota</taxon>
        <taxon>Alphaproteobacteria</taxon>
        <taxon>Hyphomicrobiales</taxon>
        <taxon>Salinarimonadaceae</taxon>
        <taxon>Salinarimonas</taxon>
    </lineage>
</organism>
<proteinExistence type="predicted"/>
<dbReference type="InterPro" id="IPR006311">
    <property type="entry name" value="TAT_signal"/>
</dbReference>
<name>A0A917V679_9HYPH</name>
<sequence length="71" mass="7927">MAEREVDRKQGPERPERRTILRGLALAPAAAAAPVLGGAQEAQALTAPMDRRAPRYRETEHVLTFYRTNAR</sequence>
<dbReference type="PROSITE" id="PS51318">
    <property type="entry name" value="TAT"/>
    <property type="match status" value="1"/>
</dbReference>
<dbReference type="Proteomes" id="UP000600449">
    <property type="component" value="Unassembled WGS sequence"/>
</dbReference>
<reference evidence="1 2" key="1">
    <citation type="journal article" date="2014" name="Int. J. Syst. Evol. Microbiol.">
        <title>Complete genome sequence of Corynebacterium casei LMG S-19264T (=DSM 44701T), isolated from a smear-ripened cheese.</title>
        <authorList>
            <consortium name="US DOE Joint Genome Institute (JGI-PGF)"/>
            <person name="Walter F."/>
            <person name="Albersmeier A."/>
            <person name="Kalinowski J."/>
            <person name="Ruckert C."/>
        </authorList>
    </citation>
    <scope>NUCLEOTIDE SEQUENCE [LARGE SCALE GENOMIC DNA]</scope>
    <source>
        <strain evidence="1 2">CGMCC 1.9161</strain>
    </source>
</reference>
<dbReference type="RefSeq" id="WP_188914603.1">
    <property type="nucleotide sequence ID" value="NZ_BMMF01000011.1"/>
</dbReference>
<accession>A0A917V679</accession>
<evidence type="ECO:0000313" key="2">
    <source>
        <dbReference type="Proteomes" id="UP000600449"/>
    </source>
</evidence>
<dbReference type="EMBL" id="BMMF01000011">
    <property type="protein sequence ID" value="GGK45277.1"/>
    <property type="molecule type" value="Genomic_DNA"/>
</dbReference>
<comment type="caution">
    <text evidence="1">The sequence shown here is derived from an EMBL/GenBank/DDBJ whole genome shotgun (WGS) entry which is preliminary data.</text>
</comment>
<dbReference type="AlphaFoldDB" id="A0A917V679"/>